<protein>
    <submittedName>
        <fullName evidence="2">Thiol-disulfide isomerase/thioredoxin</fullName>
    </submittedName>
</protein>
<dbReference type="InterPro" id="IPR036249">
    <property type="entry name" value="Thioredoxin-like_sf"/>
</dbReference>
<evidence type="ECO:0000313" key="2">
    <source>
        <dbReference type="EMBL" id="MBB6482102.1"/>
    </source>
</evidence>
<dbReference type="GO" id="GO:0016853">
    <property type="term" value="F:isomerase activity"/>
    <property type="evidence" value="ECO:0007669"/>
    <property type="project" value="UniProtKB-KW"/>
</dbReference>
<dbReference type="RefSeq" id="WP_184748336.1">
    <property type="nucleotide sequence ID" value="NZ_JACHGJ010000009.1"/>
</dbReference>
<dbReference type="GO" id="GO:0016491">
    <property type="term" value="F:oxidoreductase activity"/>
    <property type="evidence" value="ECO:0007669"/>
    <property type="project" value="InterPro"/>
</dbReference>
<sequence length="200" mass="22900">MKKLIDKWKSKKLIDKIGDILFLGLLIAMIIPSSRMALTVAVKRVFAFSPREISREERVSLIPDEYNWLMEDESGNVVNLADFIGRTLFINEWATWCPPCVAEMPSIQKLYDRLKDDKSVAFIIITNEKRSTVEDFMDKEGYTFPYMIARSNPPEPFAVRSIPTTFLVAPSGEIVLKEVGSKKWHGEDTVELISNLSRRP</sequence>
<dbReference type="CDD" id="cd02966">
    <property type="entry name" value="TlpA_like_family"/>
    <property type="match status" value="1"/>
</dbReference>
<dbReference type="InterPro" id="IPR013766">
    <property type="entry name" value="Thioredoxin_domain"/>
</dbReference>
<organism evidence="2 3">
    <name type="scientific">Spirochaeta isovalerica</name>
    <dbReference type="NCBI Taxonomy" id="150"/>
    <lineage>
        <taxon>Bacteria</taxon>
        <taxon>Pseudomonadati</taxon>
        <taxon>Spirochaetota</taxon>
        <taxon>Spirochaetia</taxon>
        <taxon>Spirochaetales</taxon>
        <taxon>Spirochaetaceae</taxon>
        <taxon>Spirochaeta</taxon>
    </lineage>
</organism>
<dbReference type="AlphaFoldDB" id="A0A841RIH0"/>
<reference evidence="2 3" key="1">
    <citation type="submission" date="2020-08" db="EMBL/GenBank/DDBJ databases">
        <title>Genomic Encyclopedia of Type Strains, Phase IV (KMG-IV): sequencing the most valuable type-strain genomes for metagenomic binning, comparative biology and taxonomic classification.</title>
        <authorList>
            <person name="Goeker M."/>
        </authorList>
    </citation>
    <scope>NUCLEOTIDE SEQUENCE [LARGE SCALE GENOMIC DNA]</scope>
    <source>
        <strain evidence="2 3">DSM 2461</strain>
    </source>
</reference>
<gene>
    <name evidence="2" type="ORF">HNR50_003790</name>
</gene>
<evidence type="ECO:0000259" key="1">
    <source>
        <dbReference type="PROSITE" id="PS51352"/>
    </source>
</evidence>
<evidence type="ECO:0000313" key="3">
    <source>
        <dbReference type="Proteomes" id="UP000587760"/>
    </source>
</evidence>
<dbReference type="PANTHER" id="PTHR42852">
    <property type="entry name" value="THIOL:DISULFIDE INTERCHANGE PROTEIN DSBE"/>
    <property type="match status" value="1"/>
</dbReference>
<dbReference type="InterPro" id="IPR013740">
    <property type="entry name" value="Redoxin"/>
</dbReference>
<keyword evidence="3" id="KW-1185">Reference proteome</keyword>
<dbReference type="EMBL" id="JACHGJ010000009">
    <property type="protein sequence ID" value="MBB6482102.1"/>
    <property type="molecule type" value="Genomic_DNA"/>
</dbReference>
<name>A0A841RIH0_9SPIO</name>
<dbReference type="SUPFAM" id="SSF52833">
    <property type="entry name" value="Thioredoxin-like"/>
    <property type="match status" value="1"/>
</dbReference>
<accession>A0A841RIH0</accession>
<dbReference type="Proteomes" id="UP000587760">
    <property type="component" value="Unassembled WGS sequence"/>
</dbReference>
<dbReference type="Pfam" id="PF08534">
    <property type="entry name" value="Redoxin"/>
    <property type="match status" value="1"/>
</dbReference>
<proteinExistence type="predicted"/>
<dbReference type="PANTHER" id="PTHR42852:SF17">
    <property type="entry name" value="THIOREDOXIN-LIKE PROTEIN HI_1115"/>
    <property type="match status" value="1"/>
</dbReference>
<keyword evidence="2" id="KW-0413">Isomerase</keyword>
<comment type="caution">
    <text evidence="2">The sequence shown here is derived from an EMBL/GenBank/DDBJ whole genome shotgun (WGS) entry which is preliminary data.</text>
</comment>
<dbReference type="InterPro" id="IPR050553">
    <property type="entry name" value="Thioredoxin_ResA/DsbE_sf"/>
</dbReference>
<dbReference type="Gene3D" id="3.40.30.10">
    <property type="entry name" value="Glutaredoxin"/>
    <property type="match status" value="1"/>
</dbReference>
<dbReference type="PROSITE" id="PS51352">
    <property type="entry name" value="THIOREDOXIN_2"/>
    <property type="match status" value="1"/>
</dbReference>
<feature type="domain" description="Thioredoxin" evidence="1">
    <location>
        <begin position="56"/>
        <end position="198"/>
    </location>
</feature>